<accession>A0A4Z1P2T0</accession>
<feature type="compositionally biased region" description="Low complexity" evidence="1">
    <location>
        <begin position="190"/>
        <end position="212"/>
    </location>
</feature>
<keyword evidence="4" id="KW-1185">Reference proteome</keyword>
<keyword evidence="2" id="KW-0732">Signal</keyword>
<protein>
    <submittedName>
        <fullName evidence="3">Vacuolar protein sorting-associated protein 1</fullName>
    </submittedName>
</protein>
<gene>
    <name evidence="3" type="ORF">E6O75_ATG02187</name>
</gene>
<feature type="chain" id="PRO_5021372458" evidence="2">
    <location>
        <begin position="21"/>
        <end position="257"/>
    </location>
</feature>
<feature type="compositionally biased region" description="Pro residues" evidence="1">
    <location>
        <begin position="234"/>
        <end position="247"/>
    </location>
</feature>
<feature type="signal peptide" evidence="2">
    <location>
        <begin position="1"/>
        <end position="20"/>
    </location>
</feature>
<name>A0A4Z1P2T0_9PEZI</name>
<feature type="region of interest" description="Disordered" evidence="1">
    <location>
        <begin position="106"/>
        <end position="257"/>
    </location>
</feature>
<sequence length="257" mass="27891">MRSLSLTCFVFLSLFSLSFALQIREVKEGAKPKCGDLDDPFWEWMHRNEYCEAKKSSKRPQCGEGRKKCGLPGSHCDDGVCSTACGIGKPECPKGFHCENGDCGELEEEKEREPEQEKEKEPEQEQEKSPPSKSSDASKGSMGVEDEGKMEKESSNCADGTCKQEGCNRQTGESGGGSCGDAGEQRNQTVPVIVQAPQAPQIPQAPQAPQAPKNEGFIPTVLGILKNPFSSRPKPQPVPIPINPPQIQPITTNNAET</sequence>
<dbReference type="Proteomes" id="UP000298493">
    <property type="component" value="Unassembled WGS sequence"/>
</dbReference>
<organism evidence="3 4">
    <name type="scientific">Venturia nashicola</name>
    <dbReference type="NCBI Taxonomy" id="86259"/>
    <lineage>
        <taxon>Eukaryota</taxon>
        <taxon>Fungi</taxon>
        <taxon>Dikarya</taxon>
        <taxon>Ascomycota</taxon>
        <taxon>Pezizomycotina</taxon>
        <taxon>Dothideomycetes</taxon>
        <taxon>Pleosporomycetidae</taxon>
        <taxon>Venturiales</taxon>
        <taxon>Venturiaceae</taxon>
        <taxon>Venturia</taxon>
    </lineage>
</organism>
<evidence type="ECO:0000313" key="3">
    <source>
        <dbReference type="EMBL" id="TID23013.1"/>
    </source>
</evidence>
<evidence type="ECO:0000313" key="4">
    <source>
        <dbReference type="Proteomes" id="UP000298493"/>
    </source>
</evidence>
<comment type="caution">
    <text evidence="3">The sequence shown here is derived from an EMBL/GenBank/DDBJ whole genome shotgun (WGS) entry which is preliminary data.</text>
</comment>
<feature type="compositionally biased region" description="Low complexity" evidence="1">
    <location>
        <begin position="131"/>
        <end position="141"/>
    </location>
</feature>
<reference evidence="3 4" key="1">
    <citation type="submission" date="2019-04" db="EMBL/GenBank/DDBJ databases">
        <title>High contiguity whole genome sequence and gene annotation resource for two Venturia nashicola isolates.</title>
        <authorList>
            <person name="Prokchorchik M."/>
            <person name="Won K."/>
            <person name="Lee Y."/>
            <person name="Choi E.D."/>
            <person name="Segonzac C."/>
            <person name="Sohn K.H."/>
        </authorList>
    </citation>
    <scope>NUCLEOTIDE SEQUENCE [LARGE SCALE GENOMIC DNA]</scope>
    <source>
        <strain evidence="3 4">PRI2</strain>
    </source>
</reference>
<dbReference type="EMBL" id="SNSC02000007">
    <property type="protein sequence ID" value="TID23013.1"/>
    <property type="molecule type" value="Genomic_DNA"/>
</dbReference>
<evidence type="ECO:0000256" key="1">
    <source>
        <dbReference type="SAM" id="MobiDB-lite"/>
    </source>
</evidence>
<feature type="compositionally biased region" description="Basic and acidic residues" evidence="1">
    <location>
        <begin position="109"/>
        <end position="130"/>
    </location>
</feature>
<dbReference type="AlphaFoldDB" id="A0A4Z1P2T0"/>
<evidence type="ECO:0000256" key="2">
    <source>
        <dbReference type="SAM" id="SignalP"/>
    </source>
</evidence>
<proteinExistence type="predicted"/>